<proteinExistence type="predicted"/>
<reference evidence="2" key="1">
    <citation type="submission" date="2009-04" db="EMBL/GenBank/DDBJ databases">
        <authorList>
            <person name="Weinstock G."/>
            <person name="Sodergren E."/>
            <person name="Clifton S."/>
            <person name="Fulton L."/>
            <person name="Fulton B."/>
            <person name="Courtney L."/>
            <person name="Fronick C."/>
            <person name="Harrison M."/>
            <person name="Strong C."/>
            <person name="Farmer C."/>
            <person name="Delahaunty K."/>
            <person name="Markovic C."/>
            <person name="Hall O."/>
            <person name="Minx P."/>
            <person name="Tomlinson C."/>
            <person name="Mitreva M."/>
            <person name="Nelson J."/>
            <person name="Hou S."/>
            <person name="Wollam A."/>
            <person name="Pepin K.H."/>
            <person name="Johnson M."/>
            <person name="Bhonagiri V."/>
            <person name="Nash W.E."/>
            <person name="Warren W."/>
            <person name="Chinwalla A."/>
            <person name="Mardis E.R."/>
            <person name="Wilson R.K."/>
        </authorList>
    </citation>
    <scope>NUCLEOTIDE SEQUENCE [LARGE SCALE GENOMIC DNA]</scope>
    <source>
        <strain evidence="2">DSM 20098</strain>
    </source>
</reference>
<protein>
    <recommendedName>
        <fullName evidence="1">Polysaccharide pyruvyl transferase domain-containing protein</fullName>
    </recommendedName>
</protein>
<dbReference type="PATRIC" id="fig|518635.17.peg.1560"/>
<feature type="domain" description="Polysaccharide pyruvyl transferase" evidence="1">
    <location>
        <begin position="38"/>
        <end position="226"/>
    </location>
</feature>
<dbReference type="HOGENOM" id="CLU_050032_0_0_11"/>
<dbReference type="Proteomes" id="UP000006408">
    <property type="component" value="Unassembled WGS sequence"/>
</dbReference>
<dbReference type="eggNOG" id="COG2327">
    <property type="taxonomic scope" value="Bacteria"/>
</dbReference>
<accession>C4FCV3</accession>
<evidence type="ECO:0000313" key="3">
    <source>
        <dbReference type="Proteomes" id="UP000006408"/>
    </source>
</evidence>
<organism evidence="2 3">
    <name type="scientific">Bifidobacterium angulatum DSM 20098 = JCM 7096</name>
    <dbReference type="NCBI Taxonomy" id="518635"/>
    <lineage>
        <taxon>Bacteria</taxon>
        <taxon>Bacillati</taxon>
        <taxon>Actinomycetota</taxon>
        <taxon>Actinomycetes</taxon>
        <taxon>Bifidobacteriales</taxon>
        <taxon>Bifidobacteriaceae</taxon>
        <taxon>Bifidobacterium</taxon>
    </lineage>
</organism>
<evidence type="ECO:0000313" key="2">
    <source>
        <dbReference type="EMBL" id="EEP21740.1"/>
    </source>
</evidence>
<dbReference type="KEGG" id="bang:BBAG_1478"/>
<dbReference type="Pfam" id="PF04230">
    <property type="entry name" value="PS_pyruv_trans"/>
    <property type="match status" value="1"/>
</dbReference>
<comment type="caution">
    <text evidence="2">The sequence shown here is derived from an EMBL/GenBank/DDBJ whole genome shotgun (WGS) entry which is preliminary data.</text>
</comment>
<name>C4FCV3_9BIFI</name>
<dbReference type="GeneID" id="42865796"/>
<dbReference type="InterPro" id="IPR007345">
    <property type="entry name" value="Polysacch_pyruvyl_Trfase"/>
</dbReference>
<dbReference type="EMBL" id="ABYS02000003">
    <property type="protein sequence ID" value="EEP21740.1"/>
    <property type="molecule type" value="Genomic_DNA"/>
</dbReference>
<keyword evidence="3" id="KW-1185">Reference proteome</keyword>
<dbReference type="AlphaFoldDB" id="C4FCV3"/>
<gene>
    <name evidence="2" type="ORF">BIFANG_02129</name>
</gene>
<evidence type="ECO:0000259" key="1">
    <source>
        <dbReference type="Pfam" id="PF04230"/>
    </source>
</evidence>
<sequence>MRTMLQSLHIHARKNSERVRQEQASKAFYLIAEPGYPNYGDELIAGEWLTLLGEYYPEVPVVVDCARPGPAAVILRDRHPHAIFTDTLRRLGTENPFPYDGPIDDIACFVSQALDDDGVAPNYASGIRLLQHGVQSIHMLGGGYMRGDWTCNLSRMAIGPWAHARNIPVAATGLGLMPIEGDSLRFAQQTARSFDVFTVRDIPTQVALRGEPAVDVVKVAPDDCFVNGLKDCYASPEGLPDVMVCVQSDFVEEEAALFEQVRRTLEAWGVNKDDAIGVVECNPRIDYPILPYLAESGYSNLRFFPVIDLLEKGFPARAGQRWLSTRYHPHILAAAKGCSGSFISVDSGYYDVKHDAVIRMGSHWTRNTIGEEAPSPGQGFVQGDLVKEYADEIRRNVHALYPRIPSAANR</sequence>
<dbReference type="RefSeq" id="WP_003825105.1">
    <property type="nucleotide sequence ID" value="NZ_AP012322.1"/>
</dbReference>